<dbReference type="KEGG" id="pfu:PF0700"/>
<dbReference type="STRING" id="186497.PF0700"/>
<dbReference type="EMBL" id="AE009950">
    <property type="protein sequence ID" value="AAL80824.1"/>
    <property type="molecule type" value="Genomic_DNA"/>
</dbReference>
<sequence length="33" mass="3841">MKREDIDGAVIRTLSTFVYFTGTKWLRPALLIQ</sequence>
<protein>
    <submittedName>
        <fullName evidence="1">X-pro dipeptidase, N-terminal</fullName>
    </submittedName>
</protein>
<dbReference type="HOGENOM" id="CLU_3379979_0_0_2"/>
<evidence type="ECO:0000313" key="2">
    <source>
        <dbReference type="Proteomes" id="UP000001013"/>
    </source>
</evidence>
<dbReference type="PaxDb" id="186497-PF0700"/>
<dbReference type="eggNOG" id="arCOG01000">
    <property type="taxonomic scope" value="Archaea"/>
</dbReference>
<dbReference type="SUPFAM" id="SSF53092">
    <property type="entry name" value="Creatinase/prolidase N-terminal domain"/>
    <property type="match status" value="1"/>
</dbReference>
<evidence type="ECO:0000313" key="1">
    <source>
        <dbReference type="EMBL" id="AAL80824.1"/>
    </source>
</evidence>
<dbReference type="InterPro" id="IPR029149">
    <property type="entry name" value="Creatin/AminoP/Spt16_N"/>
</dbReference>
<dbReference type="AlphaFoldDB" id="Q8U2X8"/>
<accession>Q8U2X8</accession>
<reference evidence="1 2" key="1">
    <citation type="journal article" date="1999" name="Genetics">
        <title>Divergence of the hyperthermophilic archaea Pyrococcus furiosus and P. horikoshii inferred from complete genomic sequences.</title>
        <authorList>
            <person name="Maeder D.L."/>
            <person name="Weiss R.B."/>
            <person name="Dunn D.M."/>
            <person name="Cherry J.L."/>
            <person name="Gonzalez J.M."/>
            <person name="DiRuggiero J."/>
            <person name="Robb F.T."/>
        </authorList>
    </citation>
    <scope>NUCLEOTIDE SEQUENCE [LARGE SCALE GENOMIC DNA]</scope>
    <source>
        <strain evidence="2">ATCC 43587 / DSM 3638 / JCM 8422 / Vc1</strain>
    </source>
</reference>
<gene>
    <name evidence="1" type="ordered locus">PF0700</name>
</gene>
<proteinExistence type="predicted"/>
<organism evidence="1 2">
    <name type="scientific">Pyrococcus furiosus (strain ATCC 43587 / DSM 3638 / JCM 8422 / Vc1)</name>
    <dbReference type="NCBI Taxonomy" id="186497"/>
    <lineage>
        <taxon>Archaea</taxon>
        <taxon>Methanobacteriati</taxon>
        <taxon>Methanobacteriota</taxon>
        <taxon>Thermococci</taxon>
        <taxon>Thermococcales</taxon>
        <taxon>Thermococcaceae</taxon>
        <taxon>Pyrococcus</taxon>
    </lineage>
</organism>
<keyword evidence="2" id="KW-1185">Reference proteome</keyword>
<dbReference type="Proteomes" id="UP000001013">
    <property type="component" value="Chromosome"/>
</dbReference>
<name>Q8U2X8_PYRFU</name>